<proteinExistence type="predicted"/>
<sequence>MTDTYGSGCAFLRSPREEHTINRKAQSFHLQSSSVVATGLFYRTGL</sequence>
<dbReference type="Ensembl" id="ENSECRT00000022066.1">
    <property type="protein sequence ID" value="ENSECRP00000021598.1"/>
    <property type="gene ID" value="ENSECRG00000014555.1"/>
</dbReference>
<dbReference type="AlphaFoldDB" id="A0A8C4SVM1"/>
<dbReference type="Proteomes" id="UP000694620">
    <property type="component" value="Chromosome 9"/>
</dbReference>
<reference evidence="1" key="3">
    <citation type="submission" date="2025-09" db="UniProtKB">
        <authorList>
            <consortium name="Ensembl"/>
        </authorList>
    </citation>
    <scope>IDENTIFICATION</scope>
</reference>
<reference evidence="1" key="2">
    <citation type="submission" date="2025-08" db="UniProtKB">
        <authorList>
            <consortium name="Ensembl"/>
        </authorList>
    </citation>
    <scope>IDENTIFICATION</scope>
</reference>
<keyword evidence="2" id="KW-1185">Reference proteome</keyword>
<evidence type="ECO:0000313" key="2">
    <source>
        <dbReference type="Proteomes" id="UP000694620"/>
    </source>
</evidence>
<accession>A0A8C4SVM1</accession>
<protein>
    <submittedName>
        <fullName evidence="1">Uncharacterized protein</fullName>
    </submittedName>
</protein>
<organism evidence="1 2">
    <name type="scientific">Erpetoichthys calabaricus</name>
    <name type="common">Rope fish</name>
    <name type="synonym">Calamoichthys calabaricus</name>
    <dbReference type="NCBI Taxonomy" id="27687"/>
    <lineage>
        <taxon>Eukaryota</taxon>
        <taxon>Metazoa</taxon>
        <taxon>Chordata</taxon>
        <taxon>Craniata</taxon>
        <taxon>Vertebrata</taxon>
        <taxon>Euteleostomi</taxon>
        <taxon>Actinopterygii</taxon>
        <taxon>Polypteriformes</taxon>
        <taxon>Polypteridae</taxon>
        <taxon>Erpetoichthys</taxon>
    </lineage>
</organism>
<evidence type="ECO:0000313" key="1">
    <source>
        <dbReference type="Ensembl" id="ENSECRP00000021598.1"/>
    </source>
</evidence>
<name>A0A8C4SVM1_ERPCA</name>
<reference evidence="1" key="1">
    <citation type="submission" date="2021-06" db="EMBL/GenBank/DDBJ databases">
        <authorList>
            <consortium name="Wellcome Sanger Institute Data Sharing"/>
        </authorList>
    </citation>
    <scope>NUCLEOTIDE SEQUENCE [LARGE SCALE GENOMIC DNA]</scope>
</reference>